<dbReference type="Proteomes" id="UP000029736">
    <property type="component" value="Unassembled WGS sequence"/>
</dbReference>
<gene>
    <name evidence="3" type="ORF">IX84_15700</name>
</gene>
<name>A0A098S7P3_9BACT</name>
<keyword evidence="4" id="KW-1185">Reference proteome</keyword>
<dbReference type="InterPro" id="IPR021255">
    <property type="entry name" value="DUF2807"/>
</dbReference>
<accession>A0A098S7P3</accession>
<evidence type="ECO:0000256" key="1">
    <source>
        <dbReference type="SAM" id="SignalP"/>
    </source>
</evidence>
<keyword evidence="1" id="KW-0732">Signal</keyword>
<comment type="caution">
    <text evidence="3">The sequence shown here is derived from an EMBL/GenBank/DDBJ whole genome shotgun (WGS) entry which is preliminary data.</text>
</comment>
<dbReference type="OrthoDB" id="1442792at2"/>
<dbReference type="Pfam" id="PF10988">
    <property type="entry name" value="DUF2807"/>
    <property type="match status" value="1"/>
</dbReference>
<dbReference type="PROSITE" id="PS51257">
    <property type="entry name" value="PROKAR_LIPOPROTEIN"/>
    <property type="match status" value="1"/>
</dbReference>
<evidence type="ECO:0000313" key="3">
    <source>
        <dbReference type="EMBL" id="KGE87107.1"/>
    </source>
</evidence>
<sequence length="246" mass="26491">MKTIQMMLFAIATALLGSGCFINIDDDDSFSIGCLNADGPFVSQSLVIDDFSGIKNETSAEVFIRQGDEQEVIVEGKEDAIDELELDVNNGIWEIEFDRCVRDLDNMEIFITLPVLRQVYSSGSGDIMGENLFLAEDIDFQLSGSGDVRIETEADDIDVKISGSGDLIIDGLCDEAVYRLSGSGDVQAFGMQSRTADINISGSGGTEVNVAEFLKVRISGSGDVRFIGSPEIDVNITGSGDLIDEN</sequence>
<protein>
    <recommendedName>
        <fullName evidence="2">Putative auto-transporter adhesin head GIN domain-containing protein</fullName>
    </recommendedName>
</protein>
<dbReference type="RefSeq" id="WP_044222448.1">
    <property type="nucleotide sequence ID" value="NZ_JBKAGJ010000015.1"/>
</dbReference>
<evidence type="ECO:0000313" key="4">
    <source>
        <dbReference type="Proteomes" id="UP000029736"/>
    </source>
</evidence>
<feature type="signal peptide" evidence="1">
    <location>
        <begin position="1"/>
        <end position="17"/>
    </location>
</feature>
<proteinExistence type="predicted"/>
<dbReference type="Gene3D" id="2.160.20.120">
    <property type="match status" value="1"/>
</dbReference>
<evidence type="ECO:0000259" key="2">
    <source>
        <dbReference type="Pfam" id="PF10988"/>
    </source>
</evidence>
<reference evidence="3 4" key="1">
    <citation type="journal article" date="2014" name="Int. J. Syst. Evol. Microbiol.">
        <title>Phaeodactylibacter xiamenensis gen. nov., sp. nov., a member of the family Saprospiraceae isolated from the marine alga Phaeodactylum tricornutum.</title>
        <authorList>
            <person name="Chen Z.Jr."/>
            <person name="Lei X."/>
            <person name="Lai Q."/>
            <person name="Li Y."/>
            <person name="Zhang B."/>
            <person name="Zhang J."/>
            <person name="Zhang H."/>
            <person name="Yang L."/>
            <person name="Zheng W."/>
            <person name="Tian Y."/>
            <person name="Yu Z."/>
            <person name="Xu H.Jr."/>
            <person name="Zheng T."/>
        </authorList>
    </citation>
    <scope>NUCLEOTIDE SEQUENCE [LARGE SCALE GENOMIC DNA]</scope>
    <source>
        <strain evidence="3 4">KD52</strain>
    </source>
</reference>
<dbReference type="EMBL" id="JPOS01000038">
    <property type="protein sequence ID" value="KGE87107.1"/>
    <property type="molecule type" value="Genomic_DNA"/>
</dbReference>
<feature type="chain" id="PRO_5001947734" description="Putative auto-transporter adhesin head GIN domain-containing protein" evidence="1">
    <location>
        <begin position="18"/>
        <end position="246"/>
    </location>
</feature>
<feature type="domain" description="Putative auto-transporter adhesin head GIN" evidence="2">
    <location>
        <begin position="50"/>
        <end position="230"/>
    </location>
</feature>
<dbReference type="PANTHER" id="PTHR39200">
    <property type="entry name" value="HYPOTHETICAL EXPORTED PROTEIN"/>
    <property type="match status" value="1"/>
</dbReference>
<dbReference type="PANTHER" id="PTHR39200:SF1">
    <property type="entry name" value="AUTO-TRANSPORTER ADHESIN HEAD GIN DOMAIN-CONTAINING PROTEIN-RELATED"/>
    <property type="match status" value="1"/>
</dbReference>
<dbReference type="AlphaFoldDB" id="A0A098S7P3"/>
<dbReference type="STRING" id="1524460.IX84_15700"/>
<organism evidence="3 4">
    <name type="scientific">Phaeodactylibacter xiamenensis</name>
    <dbReference type="NCBI Taxonomy" id="1524460"/>
    <lineage>
        <taxon>Bacteria</taxon>
        <taxon>Pseudomonadati</taxon>
        <taxon>Bacteroidota</taxon>
        <taxon>Saprospiria</taxon>
        <taxon>Saprospirales</taxon>
        <taxon>Haliscomenobacteraceae</taxon>
        <taxon>Phaeodactylibacter</taxon>
    </lineage>
</organism>